<gene>
    <name evidence="1" type="ORF">g.2799</name>
</gene>
<accession>A0A1B6EXJ4</accession>
<dbReference type="AlphaFoldDB" id="A0A1B6EXJ4"/>
<name>A0A1B6EXJ4_9HEMI</name>
<reference evidence="1" key="1">
    <citation type="submission" date="2015-11" db="EMBL/GenBank/DDBJ databases">
        <title>De novo transcriptome assembly of four potential Pierce s Disease insect vectors from Arizona vineyards.</title>
        <authorList>
            <person name="Tassone E.E."/>
        </authorList>
    </citation>
    <scope>NUCLEOTIDE SEQUENCE</scope>
</reference>
<dbReference type="EMBL" id="GECZ01027070">
    <property type="protein sequence ID" value="JAS42699.1"/>
    <property type="molecule type" value="Transcribed_RNA"/>
</dbReference>
<sequence length="101" mass="11943">TLLEANISDNQKPQLPGSDWRVEHLCNDIRNLLELLRRFREDGFWYLNNLKFKIVTYEDIFGCPPEHCKYNNRYSDKSPRSFSVKSEKVTGKLRKCSCSKL</sequence>
<feature type="non-terminal residue" evidence="1">
    <location>
        <position position="1"/>
    </location>
</feature>
<evidence type="ECO:0000313" key="1">
    <source>
        <dbReference type="EMBL" id="JAS42699.1"/>
    </source>
</evidence>
<organism evidence="1">
    <name type="scientific">Cuerna arida</name>
    <dbReference type="NCBI Taxonomy" id="1464854"/>
    <lineage>
        <taxon>Eukaryota</taxon>
        <taxon>Metazoa</taxon>
        <taxon>Ecdysozoa</taxon>
        <taxon>Arthropoda</taxon>
        <taxon>Hexapoda</taxon>
        <taxon>Insecta</taxon>
        <taxon>Pterygota</taxon>
        <taxon>Neoptera</taxon>
        <taxon>Paraneoptera</taxon>
        <taxon>Hemiptera</taxon>
        <taxon>Auchenorrhyncha</taxon>
        <taxon>Membracoidea</taxon>
        <taxon>Cicadellidae</taxon>
        <taxon>Cicadellinae</taxon>
        <taxon>Proconiini</taxon>
        <taxon>Cuerna</taxon>
    </lineage>
</organism>
<proteinExistence type="predicted"/>
<protein>
    <submittedName>
        <fullName evidence="1">Uncharacterized protein</fullName>
    </submittedName>
</protein>